<evidence type="ECO:0000259" key="11">
    <source>
        <dbReference type="Pfam" id="PF08244"/>
    </source>
</evidence>
<keyword evidence="14" id="KW-1185">Reference proteome</keyword>
<evidence type="ECO:0000256" key="1">
    <source>
        <dbReference type="ARBA" id="ARBA00004914"/>
    </source>
</evidence>
<keyword evidence="9" id="KW-0119">Carbohydrate metabolism</keyword>
<dbReference type="NCBIfam" id="TIGR01322">
    <property type="entry name" value="scrB_fam"/>
    <property type="match status" value="1"/>
</dbReference>
<dbReference type="InterPro" id="IPR006232">
    <property type="entry name" value="Suc6P_hydrolase"/>
</dbReference>
<dbReference type="Proteomes" id="UP000094974">
    <property type="component" value="Unassembled WGS sequence"/>
</dbReference>
<comment type="similarity">
    <text evidence="2 8">Belongs to the glycosyl hydrolase 32 family.</text>
</comment>
<comment type="catalytic activity">
    <reaction evidence="8">
        <text>Hydrolysis of terminal non-reducing beta-D-fructofuranoside residues in beta-D-fructofuranosides.</text>
        <dbReference type="EC" id="3.2.1.26"/>
    </reaction>
</comment>
<dbReference type="GO" id="GO:0004564">
    <property type="term" value="F:beta-fructofuranosidase activity"/>
    <property type="evidence" value="ECO:0007669"/>
    <property type="project" value="UniProtKB-EC"/>
</dbReference>
<dbReference type="GO" id="GO:0005975">
    <property type="term" value="P:carbohydrate metabolic process"/>
    <property type="evidence" value="ECO:0007669"/>
    <property type="project" value="InterPro"/>
</dbReference>
<evidence type="ECO:0000256" key="4">
    <source>
        <dbReference type="ARBA" id="ARBA00019623"/>
    </source>
</evidence>
<evidence type="ECO:0000313" key="14">
    <source>
        <dbReference type="Proteomes" id="UP000094974"/>
    </source>
</evidence>
<dbReference type="Proteomes" id="UP001229409">
    <property type="component" value="Unassembled WGS sequence"/>
</dbReference>
<dbReference type="EC" id="3.2.1.26" evidence="3 8"/>
<feature type="domain" description="Glycosyl hydrolase family 32 N-terminal" evidence="10">
    <location>
        <begin position="10"/>
        <end position="313"/>
    </location>
</feature>
<proteinExistence type="inferred from homology"/>
<name>A0AAJ3MGC2_PAEPO</name>
<dbReference type="SMART" id="SM00640">
    <property type="entry name" value="Glyco_32"/>
    <property type="match status" value="1"/>
</dbReference>
<keyword evidence="6 8" id="KW-0326">Glycosidase</keyword>
<comment type="pathway">
    <text evidence="1 9">Glycan biosynthesis; sucrose metabolism.</text>
</comment>
<dbReference type="RefSeq" id="WP_068939249.1">
    <property type="nucleotide sequence ID" value="NZ_CP011420.1"/>
</dbReference>
<dbReference type="EMBL" id="LYND01000111">
    <property type="protein sequence ID" value="ODA10061.1"/>
    <property type="molecule type" value="Genomic_DNA"/>
</dbReference>
<dbReference type="PROSITE" id="PS00609">
    <property type="entry name" value="GLYCOSYL_HYDROL_F32"/>
    <property type="match status" value="1"/>
</dbReference>
<dbReference type="SUPFAM" id="SSF49899">
    <property type="entry name" value="Concanavalin A-like lectins/glucanases"/>
    <property type="match status" value="1"/>
</dbReference>
<reference evidence="13" key="2">
    <citation type="submission" date="2016-05" db="EMBL/GenBank/DDBJ databases">
        <authorList>
            <person name="Zheng J."/>
            <person name="Timme R."/>
            <person name="Allard M."/>
            <person name="Strain E."/>
            <person name="Luo Y."/>
            <person name="Brown E."/>
        </authorList>
    </citation>
    <scope>NUCLEOTIDE SEQUENCE</scope>
    <source>
        <strain evidence="13">CFSAN034343</strain>
    </source>
</reference>
<accession>A0AAJ3MGC2</accession>
<dbReference type="PANTHER" id="PTHR43101">
    <property type="entry name" value="BETA-FRUCTOSIDASE"/>
    <property type="match status" value="1"/>
</dbReference>
<dbReference type="Gene3D" id="2.115.10.20">
    <property type="entry name" value="Glycosyl hydrolase domain, family 43"/>
    <property type="match status" value="1"/>
</dbReference>
<dbReference type="InterPro" id="IPR051214">
    <property type="entry name" value="GH32_Enzymes"/>
</dbReference>
<evidence type="ECO:0000313" key="12">
    <source>
        <dbReference type="EMBL" id="MDH2331056.1"/>
    </source>
</evidence>
<evidence type="ECO:0000256" key="2">
    <source>
        <dbReference type="ARBA" id="ARBA00009902"/>
    </source>
</evidence>
<dbReference type="InterPro" id="IPR013320">
    <property type="entry name" value="ConA-like_dom_sf"/>
</dbReference>
<dbReference type="Gene3D" id="2.60.120.560">
    <property type="entry name" value="Exo-inulinase, domain 1"/>
    <property type="match status" value="1"/>
</dbReference>
<dbReference type="AlphaFoldDB" id="A0AAJ3MGC2"/>
<dbReference type="SMR" id="A0AAJ3MGC2"/>
<dbReference type="PANTHER" id="PTHR43101:SF1">
    <property type="entry name" value="BETA-FRUCTOSIDASE"/>
    <property type="match status" value="1"/>
</dbReference>
<dbReference type="InterPro" id="IPR023296">
    <property type="entry name" value="Glyco_hydro_beta-prop_sf"/>
</dbReference>
<feature type="domain" description="Glycosyl hydrolase family 32 C-terminal" evidence="11">
    <location>
        <begin position="345"/>
        <end position="434"/>
    </location>
</feature>
<dbReference type="InterPro" id="IPR013148">
    <property type="entry name" value="Glyco_hydro_32_N"/>
</dbReference>
<evidence type="ECO:0000256" key="3">
    <source>
        <dbReference type="ARBA" id="ARBA00012758"/>
    </source>
</evidence>
<dbReference type="InterPro" id="IPR013189">
    <property type="entry name" value="Glyco_hydro_32_C"/>
</dbReference>
<evidence type="ECO:0000256" key="7">
    <source>
        <dbReference type="ARBA" id="ARBA00033367"/>
    </source>
</evidence>
<reference evidence="14" key="1">
    <citation type="submission" date="2016-05" db="EMBL/GenBank/DDBJ databases">
        <title>Whole genome shotgun sequencing of cultured foodborne pathogen.</title>
        <authorList>
            <person name="Zheng J."/>
            <person name="Timme R."/>
            <person name="Allard M."/>
            <person name="Strain E."/>
            <person name="Luo Y."/>
            <person name="Brown E."/>
        </authorList>
    </citation>
    <scope>NUCLEOTIDE SEQUENCE [LARGE SCALE GENOMIC DNA]</scope>
    <source>
        <strain evidence="14">CFSAN034343</strain>
    </source>
</reference>
<organism evidence="12 15">
    <name type="scientific">Paenibacillus polymyxa</name>
    <name type="common">Bacillus polymyxa</name>
    <dbReference type="NCBI Taxonomy" id="1406"/>
    <lineage>
        <taxon>Bacteria</taxon>
        <taxon>Bacillati</taxon>
        <taxon>Bacillota</taxon>
        <taxon>Bacilli</taxon>
        <taxon>Bacillales</taxon>
        <taxon>Paenibacillaceae</taxon>
        <taxon>Paenibacillus</taxon>
    </lineage>
</organism>
<evidence type="ECO:0000313" key="13">
    <source>
        <dbReference type="EMBL" id="ODA10061.1"/>
    </source>
</evidence>
<dbReference type="EMBL" id="JARVWT010000003">
    <property type="protein sequence ID" value="MDH2331056.1"/>
    <property type="molecule type" value="Genomic_DNA"/>
</dbReference>
<protein>
    <recommendedName>
        <fullName evidence="4 8">Sucrose-6-phosphate hydrolase</fullName>
        <ecNumber evidence="3 8">3.2.1.26</ecNumber>
    </recommendedName>
    <alternativeName>
        <fullName evidence="7 9">Invertase</fullName>
    </alternativeName>
</protein>
<dbReference type="InterPro" id="IPR001362">
    <property type="entry name" value="Glyco_hydro_32"/>
</dbReference>
<comment type="function">
    <text evidence="9">Enables the bacterium to metabolize sucrose as a sole carbon source.</text>
</comment>
<dbReference type="Pfam" id="PF00251">
    <property type="entry name" value="Glyco_hydro_32N"/>
    <property type="match status" value="1"/>
</dbReference>
<dbReference type="GO" id="GO:0005737">
    <property type="term" value="C:cytoplasm"/>
    <property type="evidence" value="ECO:0007669"/>
    <property type="project" value="UniProtKB-SubCell"/>
</dbReference>
<evidence type="ECO:0000256" key="9">
    <source>
        <dbReference type="RuleBase" id="RU365015"/>
    </source>
</evidence>
<reference evidence="12" key="3">
    <citation type="submission" date="2023-04" db="EMBL/GenBank/DDBJ databases">
        <title>Uncovering the Secrets of Slow-Growing Bacteria in Tropical Savanna Soil through Cultivation and Genomic Analysis.</title>
        <authorList>
            <person name="Goncalves O.S."/>
            <person name="Santana M.F."/>
        </authorList>
    </citation>
    <scope>NUCLEOTIDE SEQUENCE</scope>
    <source>
        <strain evidence="12">ANTI</strain>
    </source>
</reference>
<dbReference type="CDD" id="cd18623">
    <property type="entry name" value="GH32_ScrB-like"/>
    <property type="match status" value="1"/>
</dbReference>
<keyword evidence="5 8" id="KW-0378">Hydrolase</keyword>
<keyword evidence="9" id="KW-0963">Cytoplasm</keyword>
<evidence type="ECO:0000256" key="5">
    <source>
        <dbReference type="ARBA" id="ARBA00022801"/>
    </source>
</evidence>
<evidence type="ECO:0000313" key="15">
    <source>
        <dbReference type="Proteomes" id="UP001229409"/>
    </source>
</evidence>
<dbReference type="InterPro" id="IPR018053">
    <property type="entry name" value="Glyco_hydro_32_AS"/>
</dbReference>
<dbReference type="SUPFAM" id="SSF75005">
    <property type="entry name" value="Arabinanase/levansucrase/invertase"/>
    <property type="match status" value="1"/>
</dbReference>
<evidence type="ECO:0000259" key="10">
    <source>
        <dbReference type="Pfam" id="PF00251"/>
    </source>
</evidence>
<gene>
    <name evidence="13" type="ORF">A7312_02750</name>
    <name evidence="12" type="ORF">QDS18_09255</name>
</gene>
<comment type="subcellular location">
    <subcellularLocation>
        <location evidence="9">Cytoplasm</location>
    </subcellularLocation>
</comment>
<comment type="caution">
    <text evidence="12">The sequence shown here is derived from an EMBL/GenBank/DDBJ whole genome shotgun (WGS) entry which is preliminary data.</text>
</comment>
<dbReference type="Pfam" id="PF08244">
    <property type="entry name" value="Glyco_hydro_32C"/>
    <property type="match status" value="1"/>
</dbReference>
<sequence>MENRHKNYFHIEPDKGLLNDPNGLIQFKGKYYFFHQWNRFDTSHDYKEWGLFLSKDLVNWTNIRSAILPDRYDDKDGVYSGSAIENDGKMYLFYTGNTKLNGVRKSYQKIVVSNDGRTFIKQESTIETPEGFSEHHRDPKVWKKDNKWWMIVGAQTNENVGAITLFQSDDLLTWKYQGIFYTDTILDQMCECPDYFTLTDGIEILMVCPQKRTSDRQSDRPISSYAGYLVGKMDYKTNKFNQSTEIKMLDEGFDFYAPQSFLDDKGRRIIVGWMSRMDENQERSCPTVKDGYLHCLSMPRELKWIDNHLYQTPLKEYENLRKKEQEYKNEYGIISNNSKAFELIIDFDEAIKDFSVSLNSNTNPIIYHCGKLEIGRINWVTEKLETKIIQVKDLTKLHIFCDSSTLEIFINDGQYVFSMRYFCDEQNRNIEYKSLNEKGMINFYSYEEENE</sequence>
<evidence type="ECO:0000256" key="6">
    <source>
        <dbReference type="ARBA" id="ARBA00023295"/>
    </source>
</evidence>
<evidence type="ECO:0000256" key="8">
    <source>
        <dbReference type="RuleBase" id="RU362110"/>
    </source>
</evidence>